<organism evidence="8 9">
    <name type="scientific">Patiria miniata</name>
    <name type="common">Bat star</name>
    <name type="synonym">Asterina miniata</name>
    <dbReference type="NCBI Taxonomy" id="46514"/>
    <lineage>
        <taxon>Eukaryota</taxon>
        <taxon>Metazoa</taxon>
        <taxon>Echinodermata</taxon>
        <taxon>Eleutherozoa</taxon>
        <taxon>Asterozoa</taxon>
        <taxon>Asteroidea</taxon>
        <taxon>Valvatacea</taxon>
        <taxon>Valvatida</taxon>
        <taxon>Asterinidae</taxon>
        <taxon>Patiria</taxon>
    </lineage>
</organism>
<evidence type="ECO:0000256" key="1">
    <source>
        <dbReference type="ARBA" id="ARBA00004184"/>
    </source>
</evidence>
<keyword evidence="6" id="KW-1015">Disulfide bond</keyword>
<dbReference type="Gene3D" id="2.60.120.260">
    <property type="entry name" value="Galactose-binding domain-like"/>
    <property type="match status" value="1"/>
</dbReference>
<dbReference type="PANTHER" id="PTHR46806:SF5">
    <property type="entry name" value="F5_8 TYPE C DOMAIN-CONTAINING PROTEIN"/>
    <property type="match status" value="1"/>
</dbReference>
<dbReference type="PANTHER" id="PTHR46806">
    <property type="entry name" value="F5/8 TYPE C DOMAIN-CONTAINING PROTEIN"/>
    <property type="match status" value="1"/>
</dbReference>
<feature type="domain" description="F5/8 type C" evidence="7">
    <location>
        <begin position="12"/>
        <end position="171"/>
    </location>
</feature>
<dbReference type="EnsemblMetazoa" id="XM_038221294.1">
    <property type="protein sequence ID" value="XP_038077222.1"/>
    <property type="gene ID" value="LOC119745071"/>
</dbReference>
<dbReference type="GO" id="GO:0012505">
    <property type="term" value="C:endomembrane system"/>
    <property type="evidence" value="ECO:0007669"/>
    <property type="project" value="UniProtKB-SubCell"/>
</dbReference>
<dbReference type="RefSeq" id="XP_038077222.1">
    <property type="nucleotide sequence ID" value="XM_038221294.1"/>
</dbReference>
<dbReference type="AlphaFoldDB" id="A0A914BP04"/>
<evidence type="ECO:0000256" key="3">
    <source>
        <dbReference type="ARBA" id="ARBA00022525"/>
    </source>
</evidence>
<dbReference type="Gene3D" id="2.60.120.1000">
    <property type="match status" value="1"/>
</dbReference>
<dbReference type="SMART" id="SM00231">
    <property type="entry name" value="FA58C"/>
    <property type="match status" value="1"/>
</dbReference>
<protein>
    <recommendedName>
        <fullName evidence="7">F5/8 type C domain-containing protein</fullName>
    </recommendedName>
</protein>
<dbReference type="OMA" id="WISIRNN"/>
<dbReference type="GO" id="GO:0005886">
    <property type="term" value="C:plasma membrane"/>
    <property type="evidence" value="ECO:0007669"/>
    <property type="project" value="TreeGrafter"/>
</dbReference>
<dbReference type="Proteomes" id="UP000887568">
    <property type="component" value="Unplaced"/>
</dbReference>
<evidence type="ECO:0000256" key="6">
    <source>
        <dbReference type="ARBA" id="ARBA00023157"/>
    </source>
</evidence>
<keyword evidence="5" id="KW-0472">Membrane</keyword>
<dbReference type="GO" id="GO:0007155">
    <property type="term" value="P:cell adhesion"/>
    <property type="evidence" value="ECO:0007669"/>
    <property type="project" value="UniProtKB-KW"/>
</dbReference>
<dbReference type="SUPFAM" id="SSF49785">
    <property type="entry name" value="Galactose-binding domain-like"/>
    <property type="match status" value="1"/>
</dbReference>
<keyword evidence="3" id="KW-0964">Secreted</keyword>
<dbReference type="GO" id="GO:0038023">
    <property type="term" value="F:signaling receptor activity"/>
    <property type="evidence" value="ECO:0007669"/>
    <property type="project" value="TreeGrafter"/>
</dbReference>
<evidence type="ECO:0000259" key="7">
    <source>
        <dbReference type="PROSITE" id="PS50022"/>
    </source>
</evidence>
<dbReference type="OrthoDB" id="6350048at2759"/>
<comment type="subcellular location">
    <subcellularLocation>
        <location evidence="1">Endomembrane system</location>
        <topology evidence="1">Peripheral membrane protein</topology>
    </subcellularLocation>
    <subcellularLocation>
        <location evidence="2">Secreted</location>
    </subcellularLocation>
</comment>
<sequence>MRFELLGCTVHCQSQLGMEDGTIPDSAINASTILLTQGFWPYSVRLLPVGTRPFAIQWFGQLEPEIWIQVDLGERTRVSGIIIQKPYYWHGCITSFHLEYAISDDVTKWIPILNSDRTEVFQVKAYFTQHQRERHISYFYSSVLARFIRLNEGLDNSPWHCFLMRFDFIGCRNHPRMTRTCQTLFSDGYVLDDTYQIDMDGIDQGQPPFQVTCSMSDGATIIHHDAEDTFKISGSPNQLTTIDITYVIDMQQIISVIDNASTCEQMVKVKCGEADPSTLSQHPALQPVKWGSRSGELMQNWGGPTGHIGCTCGLKQNCNTDGELCNCGVGLNRSSWAYDEGILTDKDTLPVTLIQAFTSQDVYVTVGALKCKWPHYKVRY</sequence>
<dbReference type="InterPro" id="IPR050633">
    <property type="entry name" value="Neuropilin_MCO_CoagFactor"/>
</dbReference>
<dbReference type="InterPro" id="IPR000421">
    <property type="entry name" value="FA58C"/>
</dbReference>
<evidence type="ECO:0000256" key="2">
    <source>
        <dbReference type="ARBA" id="ARBA00004613"/>
    </source>
</evidence>
<reference evidence="8" key="1">
    <citation type="submission" date="2022-11" db="UniProtKB">
        <authorList>
            <consortium name="EnsemblMetazoa"/>
        </authorList>
    </citation>
    <scope>IDENTIFICATION</scope>
</reference>
<proteinExistence type="predicted"/>
<dbReference type="GeneID" id="119745071"/>
<dbReference type="GO" id="GO:0005576">
    <property type="term" value="C:extracellular region"/>
    <property type="evidence" value="ECO:0007669"/>
    <property type="project" value="UniProtKB-SubCell"/>
</dbReference>
<evidence type="ECO:0000313" key="8">
    <source>
        <dbReference type="EnsemblMetazoa" id="XP_038077222.1"/>
    </source>
</evidence>
<accession>A0A914BP04</accession>
<keyword evidence="9" id="KW-1185">Reference proteome</keyword>
<name>A0A914BP04_PATMI</name>
<evidence type="ECO:0000313" key="9">
    <source>
        <dbReference type="Proteomes" id="UP000887568"/>
    </source>
</evidence>
<evidence type="ECO:0000256" key="5">
    <source>
        <dbReference type="ARBA" id="ARBA00023136"/>
    </source>
</evidence>
<keyword evidence="4" id="KW-0130">Cell adhesion</keyword>
<dbReference type="PROSITE" id="PS50022">
    <property type="entry name" value="FA58C_3"/>
    <property type="match status" value="1"/>
</dbReference>
<evidence type="ECO:0000256" key="4">
    <source>
        <dbReference type="ARBA" id="ARBA00022889"/>
    </source>
</evidence>
<dbReference type="InterPro" id="IPR008979">
    <property type="entry name" value="Galactose-bd-like_sf"/>
</dbReference>
<dbReference type="Pfam" id="PF00754">
    <property type="entry name" value="F5_F8_type_C"/>
    <property type="match status" value="1"/>
</dbReference>